<comment type="caution">
    <text evidence="3">The sequence shown here is derived from an EMBL/GenBank/DDBJ whole genome shotgun (WGS) entry which is preliminary data.</text>
</comment>
<evidence type="ECO:0000256" key="1">
    <source>
        <dbReference type="SAM" id="MobiDB-lite"/>
    </source>
</evidence>
<dbReference type="EMBL" id="JAUSVU010000023">
    <property type="protein sequence ID" value="MDQ0536117.1"/>
    <property type="molecule type" value="Genomic_DNA"/>
</dbReference>
<keyword evidence="2" id="KW-1133">Transmembrane helix</keyword>
<gene>
    <name evidence="3" type="ORF">QO018_005008</name>
</gene>
<organism evidence="3 4">
    <name type="scientific">Azospirillum picis</name>
    <dbReference type="NCBI Taxonomy" id="488438"/>
    <lineage>
        <taxon>Bacteria</taxon>
        <taxon>Pseudomonadati</taxon>
        <taxon>Pseudomonadota</taxon>
        <taxon>Alphaproteobacteria</taxon>
        <taxon>Rhodospirillales</taxon>
        <taxon>Azospirillaceae</taxon>
        <taxon>Azospirillum</taxon>
    </lineage>
</organism>
<evidence type="ECO:0000313" key="3">
    <source>
        <dbReference type="EMBL" id="MDQ0536117.1"/>
    </source>
</evidence>
<protein>
    <submittedName>
        <fullName evidence="3">Uncharacterized protein</fullName>
    </submittedName>
</protein>
<feature type="transmembrane region" description="Helical" evidence="2">
    <location>
        <begin position="60"/>
        <end position="79"/>
    </location>
</feature>
<feature type="region of interest" description="Disordered" evidence="1">
    <location>
        <begin position="1"/>
        <end position="22"/>
    </location>
</feature>
<proteinExistence type="predicted"/>
<accession>A0ABU0MRM3</accession>
<sequence length="92" mass="10074">MIAGGARRQLLSTGPMPDPVPSSRLGELHGAGLGKNRCVVDPGCAWILARKRLNRRQGRLGRILLALLITAAVFFIFIAKRVTGFRKPDLIR</sequence>
<dbReference type="Proteomes" id="UP001244552">
    <property type="component" value="Unassembled WGS sequence"/>
</dbReference>
<keyword evidence="2" id="KW-0812">Transmembrane</keyword>
<dbReference type="RefSeq" id="WP_209984022.1">
    <property type="nucleotide sequence ID" value="NZ_JAGINO010000013.1"/>
</dbReference>
<name>A0ABU0MRM3_9PROT</name>
<evidence type="ECO:0000313" key="4">
    <source>
        <dbReference type="Proteomes" id="UP001244552"/>
    </source>
</evidence>
<keyword evidence="4" id="KW-1185">Reference proteome</keyword>
<evidence type="ECO:0000256" key="2">
    <source>
        <dbReference type="SAM" id="Phobius"/>
    </source>
</evidence>
<keyword evidence="2" id="KW-0472">Membrane</keyword>
<reference evidence="3 4" key="1">
    <citation type="submission" date="2023-07" db="EMBL/GenBank/DDBJ databases">
        <title>Genomic Encyclopedia of Type Strains, Phase IV (KMG-IV): sequencing the most valuable type-strain genomes for metagenomic binning, comparative biology and taxonomic classification.</title>
        <authorList>
            <person name="Goeker M."/>
        </authorList>
    </citation>
    <scope>NUCLEOTIDE SEQUENCE [LARGE SCALE GENOMIC DNA]</scope>
    <source>
        <strain evidence="3 4">DSM 19922</strain>
    </source>
</reference>